<dbReference type="PANTHER" id="PTHR45138">
    <property type="entry name" value="REGULATORY COMPONENTS OF SENSORY TRANSDUCTION SYSTEM"/>
    <property type="match status" value="1"/>
</dbReference>
<dbReference type="CDD" id="cd01949">
    <property type="entry name" value="GGDEF"/>
    <property type="match status" value="1"/>
</dbReference>
<proteinExistence type="predicted"/>
<dbReference type="EC" id="2.7.7.65" evidence="1"/>
<dbReference type="Proteomes" id="UP000594464">
    <property type="component" value="Chromosome"/>
</dbReference>
<dbReference type="InterPro" id="IPR043128">
    <property type="entry name" value="Rev_trsase/Diguanyl_cyclase"/>
</dbReference>
<dbReference type="GO" id="GO:0043709">
    <property type="term" value="P:cell adhesion involved in single-species biofilm formation"/>
    <property type="evidence" value="ECO:0007669"/>
    <property type="project" value="TreeGrafter"/>
</dbReference>
<dbReference type="KEGG" id="nva:G3M78_05550"/>
<dbReference type="NCBIfam" id="TIGR00254">
    <property type="entry name" value="GGDEF"/>
    <property type="match status" value="1"/>
</dbReference>
<accession>A0A7T0C1L2</accession>
<dbReference type="Pfam" id="PF00990">
    <property type="entry name" value="GGDEF"/>
    <property type="match status" value="1"/>
</dbReference>
<dbReference type="PANTHER" id="PTHR45138:SF9">
    <property type="entry name" value="DIGUANYLATE CYCLASE DGCM-RELATED"/>
    <property type="match status" value="1"/>
</dbReference>
<protein>
    <recommendedName>
        <fullName evidence="1">diguanylate cyclase</fullName>
        <ecNumber evidence="1">2.7.7.65</ecNumber>
    </recommendedName>
</protein>
<gene>
    <name evidence="4" type="ORF">G3M78_05550</name>
</gene>
<dbReference type="InterPro" id="IPR029787">
    <property type="entry name" value="Nucleotide_cyclase"/>
</dbReference>
<dbReference type="GO" id="GO:0052621">
    <property type="term" value="F:diguanylate cyclase activity"/>
    <property type="evidence" value="ECO:0007669"/>
    <property type="project" value="UniProtKB-EC"/>
</dbReference>
<feature type="domain" description="GGDEF" evidence="3">
    <location>
        <begin position="155"/>
        <end position="288"/>
    </location>
</feature>
<evidence type="ECO:0000313" key="5">
    <source>
        <dbReference type="Proteomes" id="UP000594464"/>
    </source>
</evidence>
<evidence type="ECO:0000256" key="2">
    <source>
        <dbReference type="ARBA" id="ARBA00034247"/>
    </source>
</evidence>
<evidence type="ECO:0000259" key="3">
    <source>
        <dbReference type="PROSITE" id="PS50887"/>
    </source>
</evidence>
<dbReference type="InterPro" id="IPR050469">
    <property type="entry name" value="Diguanylate_Cyclase"/>
</dbReference>
<dbReference type="PROSITE" id="PS50887">
    <property type="entry name" value="GGDEF"/>
    <property type="match status" value="1"/>
</dbReference>
<comment type="catalytic activity">
    <reaction evidence="2">
        <text>2 GTP = 3',3'-c-di-GMP + 2 diphosphate</text>
        <dbReference type="Rhea" id="RHEA:24898"/>
        <dbReference type="ChEBI" id="CHEBI:33019"/>
        <dbReference type="ChEBI" id="CHEBI:37565"/>
        <dbReference type="ChEBI" id="CHEBI:58805"/>
        <dbReference type="EC" id="2.7.7.65"/>
    </reaction>
</comment>
<reference evidence="5" key="1">
    <citation type="submission" date="2020-02" db="EMBL/GenBank/DDBJ databases">
        <title>Genomic and physiological characterization of two novel Nitrospinaceae genera.</title>
        <authorList>
            <person name="Mueller A.J."/>
            <person name="Jung M.-Y."/>
            <person name="Strachan C.R."/>
            <person name="Herbold C.W."/>
            <person name="Kirkegaard R.H."/>
            <person name="Daims H."/>
        </authorList>
    </citation>
    <scope>NUCLEOTIDE SEQUENCE [LARGE SCALE GENOMIC DNA]</scope>
</reference>
<dbReference type="AlphaFoldDB" id="A0A7T0C1L2"/>
<dbReference type="SUPFAM" id="SSF55073">
    <property type="entry name" value="Nucleotide cyclase"/>
    <property type="match status" value="1"/>
</dbReference>
<dbReference type="SMART" id="SM00267">
    <property type="entry name" value="GGDEF"/>
    <property type="match status" value="1"/>
</dbReference>
<evidence type="ECO:0000256" key="1">
    <source>
        <dbReference type="ARBA" id="ARBA00012528"/>
    </source>
</evidence>
<dbReference type="Gene3D" id="3.30.70.270">
    <property type="match status" value="1"/>
</dbReference>
<organism evidence="4 5">
    <name type="scientific">Candidatus Nitrohelix vancouverensis</name>
    <dbReference type="NCBI Taxonomy" id="2705534"/>
    <lineage>
        <taxon>Bacteria</taxon>
        <taxon>Pseudomonadati</taxon>
        <taxon>Nitrospinota/Tectimicrobiota group</taxon>
        <taxon>Nitrospinota</taxon>
        <taxon>Nitrospinia</taxon>
        <taxon>Nitrospinales</taxon>
        <taxon>Nitrospinaceae</taxon>
        <taxon>Candidatus Nitrohelix</taxon>
    </lineage>
</organism>
<dbReference type="GO" id="GO:0005886">
    <property type="term" value="C:plasma membrane"/>
    <property type="evidence" value="ECO:0007669"/>
    <property type="project" value="TreeGrafter"/>
</dbReference>
<sequence>MHIPAIKFTPLTMDALKNKIVLLLTENSQDINALHNELQELEKSDGEEVYQKLLEIFLNKFFPSLTDCKQHWLNIVDHAEALRLELGRRVSPATAAADYFTFSHNGFKSPKLIELNDYEQMTRHTYQDCLTHLYNRRYFDHALDSEIHRAKRHGLEFSLLFIDLDKFKRINDTYGHSVGDLVLKTVSETILNLKRQEDLAARYGGEELVLILPQTSKEQSYTVAERLREKIEKTTLQHEDNSLSITMSGGIAHYPSDARKSHELIQLADEAVYRAKKNGRNQIVMYSIETANQ</sequence>
<dbReference type="InterPro" id="IPR000160">
    <property type="entry name" value="GGDEF_dom"/>
</dbReference>
<dbReference type="FunFam" id="3.30.70.270:FF:000001">
    <property type="entry name" value="Diguanylate cyclase domain protein"/>
    <property type="match status" value="1"/>
</dbReference>
<evidence type="ECO:0000313" key="4">
    <source>
        <dbReference type="EMBL" id="QPJ64877.1"/>
    </source>
</evidence>
<name>A0A7T0C1L2_9BACT</name>
<dbReference type="GO" id="GO:1902201">
    <property type="term" value="P:negative regulation of bacterial-type flagellum-dependent cell motility"/>
    <property type="evidence" value="ECO:0007669"/>
    <property type="project" value="TreeGrafter"/>
</dbReference>
<dbReference type="EMBL" id="CP048620">
    <property type="protein sequence ID" value="QPJ64877.1"/>
    <property type="molecule type" value="Genomic_DNA"/>
</dbReference>